<organism evidence="1 2">
    <name type="scientific">Acinetobacter genomosp. 33YU</name>
    <dbReference type="NCBI Taxonomy" id="1675530"/>
    <lineage>
        <taxon>Bacteria</taxon>
        <taxon>Pseudomonadati</taxon>
        <taxon>Pseudomonadota</taxon>
        <taxon>Gammaproteobacteria</taxon>
        <taxon>Moraxellales</taxon>
        <taxon>Moraxellaceae</taxon>
        <taxon>Acinetobacter</taxon>
    </lineage>
</organism>
<evidence type="ECO:0008006" key="3">
    <source>
        <dbReference type="Google" id="ProtNLM"/>
    </source>
</evidence>
<dbReference type="EMBL" id="LFZS01000008">
    <property type="protein sequence ID" value="ONN53624.1"/>
    <property type="molecule type" value="Genomic_DNA"/>
</dbReference>
<proteinExistence type="predicted"/>
<dbReference type="Proteomes" id="UP000189376">
    <property type="component" value="Unassembled WGS sequence"/>
</dbReference>
<comment type="caution">
    <text evidence="1">The sequence shown here is derived from an EMBL/GenBank/DDBJ whole genome shotgun (WGS) entry which is preliminary data.</text>
</comment>
<dbReference type="AlphaFoldDB" id="A0A1V2UUJ0"/>
<gene>
    <name evidence="1" type="ORF">AC058_12065</name>
</gene>
<dbReference type="RefSeq" id="WP_077169498.1">
    <property type="nucleotide sequence ID" value="NZ_LFZS01000008.1"/>
</dbReference>
<keyword evidence="2" id="KW-1185">Reference proteome</keyword>
<name>A0A1V2UUJ0_9GAMM</name>
<protein>
    <recommendedName>
        <fullName evidence="3">Morphogenetic protein</fullName>
    </recommendedName>
</protein>
<reference evidence="1 2" key="1">
    <citation type="submission" date="2015-07" db="EMBL/GenBank/DDBJ databases">
        <title>Acinetobacter yuneri, a novel member of Acinetobacter calcoaceticus-Acinetobacter baumannii complex isolated from clinical specimen.</title>
        <authorList>
            <person name="Yu Y."/>
        </authorList>
    </citation>
    <scope>NUCLEOTIDE SEQUENCE [LARGE SCALE GENOMIC DNA]</scope>
    <source>
        <strain evidence="1 2">A362</strain>
    </source>
</reference>
<sequence>MKERPIIFNTAMVKAIVEGRKTQTRRILKMQPPEYLTRHCWYSSSIYGFTDQPVPASKWWKINCPFGCVGDRLWVRETFCIGSIEEEDHYQGWPKPLYVHQDGDPKQYPIYKEWCLSEGITFDDVQWKPSIHMPRSACRIVLEITNIRVERLLSISESDCVKEGIGSSLLRDCKKPKFMQLWDGIYGEGACLNNPWVWVIEFKIIQGGKNE</sequence>
<evidence type="ECO:0000313" key="1">
    <source>
        <dbReference type="EMBL" id="ONN53624.1"/>
    </source>
</evidence>
<accession>A0A1V2UUJ0</accession>
<evidence type="ECO:0000313" key="2">
    <source>
        <dbReference type="Proteomes" id="UP000189376"/>
    </source>
</evidence>